<feature type="non-terminal residue" evidence="2">
    <location>
        <position position="163"/>
    </location>
</feature>
<reference evidence="2 3" key="1">
    <citation type="submission" date="2024-05" db="EMBL/GenBank/DDBJ databases">
        <title>Culex pipiens pipiens assembly and annotation.</title>
        <authorList>
            <person name="Alout H."/>
            <person name="Durand T."/>
        </authorList>
    </citation>
    <scope>NUCLEOTIDE SEQUENCE [LARGE SCALE GENOMIC DNA]</scope>
    <source>
        <strain evidence="2">HA-2024</strain>
        <tissue evidence="2">Whole body</tissue>
    </source>
</reference>
<dbReference type="Proteomes" id="UP001562425">
    <property type="component" value="Unassembled WGS sequence"/>
</dbReference>
<evidence type="ECO:0000313" key="2">
    <source>
        <dbReference type="EMBL" id="KAL1378302.1"/>
    </source>
</evidence>
<gene>
    <name evidence="2" type="ORF">pipiens_004023</name>
</gene>
<feature type="compositionally biased region" description="Polar residues" evidence="1">
    <location>
        <begin position="111"/>
        <end position="120"/>
    </location>
</feature>
<dbReference type="AlphaFoldDB" id="A0ABD1CQG4"/>
<proteinExistence type="predicted"/>
<name>A0ABD1CQG4_CULPP</name>
<feature type="compositionally biased region" description="Polar residues" evidence="1">
    <location>
        <begin position="90"/>
        <end position="103"/>
    </location>
</feature>
<protein>
    <submittedName>
        <fullName evidence="2">Uncharacterized protein</fullName>
    </submittedName>
</protein>
<organism evidence="2 3">
    <name type="scientific">Culex pipiens pipiens</name>
    <name type="common">Northern house mosquito</name>
    <dbReference type="NCBI Taxonomy" id="38569"/>
    <lineage>
        <taxon>Eukaryota</taxon>
        <taxon>Metazoa</taxon>
        <taxon>Ecdysozoa</taxon>
        <taxon>Arthropoda</taxon>
        <taxon>Hexapoda</taxon>
        <taxon>Insecta</taxon>
        <taxon>Pterygota</taxon>
        <taxon>Neoptera</taxon>
        <taxon>Endopterygota</taxon>
        <taxon>Diptera</taxon>
        <taxon>Nematocera</taxon>
        <taxon>Culicoidea</taxon>
        <taxon>Culicidae</taxon>
        <taxon>Culicinae</taxon>
        <taxon>Culicini</taxon>
        <taxon>Culex</taxon>
        <taxon>Culex</taxon>
    </lineage>
</organism>
<evidence type="ECO:0000313" key="3">
    <source>
        <dbReference type="Proteomes" id="UP001562425"/>
    </source>
</evidence>
<accession>A0ABD1CQG4</accession>
<evidence type="ECO:0000256" key="1">
    <source>
        <dbReference type="SAM" id="MobiDB-lite"/>
    </source>
</evidence>
<feature type="region of interest" description="Disordered" evidence="1">
    <location>
        <begin position="1"/>
        <end position="133"/>
    </location>
</feature>
<dbReference type="EMBL" id="JBEHCU010010380">
    <property type="protein sequence ID" value="KAL1378302.1"/>
    <property type="molecule type" value="Genomic_DNA"/>
</dbReference>
<sequence length="163" mass="17718">MENVYENELGENDEEDHPVPVVHFSGPRPIRGCLGTPGSRLKTKTNSTHSVRLLSPSPSPPPTLSPRGLFQRRPSRSPSPTADSEAVVSPSHSAVTATPTSLDQPACRQPLANNSSSSITVEDAVPLATTPKKPKVDFVRFDSTEIHYTDHDEVRTKISDEIK</sequence>
<comment type="caution">
    <text evidence="2">The sequence shown here is derived from an EMBL/GenBank/DDBJ whole genome shotgun (WGS) entry which is preliminary data.</text>
</comment>
<keyword evidence="3" id="KW-1185">Reference proteome</keyword>